<dbReference type="Proteomes" id="UP000557717">
    <property type="component" value="Unassembled WGS sequence"/>
</dbReference>
<gene>
    <name evidence="2" type="ORF">HNR46_003675</name>
</gene>
<dbReference type="SUPFAM" id="SSF46689">
    <property type="entry name" value="Homeodomain-like"/>
    <property type="match status" value="1"/>
</dbReference>
<proteinExistence type="predicted"/>
<accession>A0A840VFM3</accession>
<dbReference type="EMBL" id="JACHFD010000025">
    <property type="protein sequence ID" value="MBB5353418.1"/>
    <property type="molecule type" value="Genomic_DNA"/>
</dbReference>
<evidence type="ECO:0000313" key="3">
    <source>
        <dbReference type="Proteomes" id="UP000557717"/>
    </source>
</evidence>
<dbReference type="InterPro" id="IPR009057">
    <property type="entry name" value="Homeodomain-like_sf"/>
</dbReference>
<name>A0A840VFM3_9BACT</name>
<evidence type="ECO:0000256" key="1">
    <source>
        <dbReference type="SAM" id="MobiDB-lite"/>
    </source>
</evidence>
<feature type="region of interest" description="Disordered" evidence="1">
    <location>
        <begin position="20"/>
        <end position="39"/>
    </location>
</feature>
<sequence>MAQRFEVSLGIVKKLLQQRRRTGDIAPQHQRSGREPKIEASHCRTMKALLVESPDLTLEEIRAAAGLECSMQAIHYALSRMGLT</sequence>
<comment type="caution">
    <text evidence="2">The sequence shown here is derived from an EMBL/GenBank/DDBJ whole genome shotgun (WGS) entry which is preliminary data.</text>
</comment>
<keyword evidence="3" id="KW-1185">Reference proteome</keyword>
<protein>
    <submittedName>
        <fullName evidence="2">Transposase</fullName>
    </submittedName>
</protein>
<organism evidence="2 3">
    <name type="scientific">Haloferula luteola</name>
    <dbReference type="NCBI Taxonomy" id="595692"/>
    <lineage>
        <taxon>Bacteria</taxon>
        <taxon>Pseudomonadati</taxon>
        <taxon>Verrucomicrobiota</taxon>
        <taxon>Verrucomicrobiia</taxon>
        <taxon>Verrucomicrobiales</taxon>
        <taxon>Verrucomicrobiaceae</taxon>
        <taxon>Haloferula</taxon>
    </lineage>
</organism>
<dbReference type="RefSeq" id="WP_184021298.1">
    <property type="nucleotide sequence ID" value="NZ_JACHFD010000025.1"/>
</dbReference>
<reference evidence="2 3" key="1">
    <citation type="submission" date="2020-08" db="EMBL/GenBank/DDBJ databases">
        <title>Genomic Encyclopedia of Type Strains, Phase IV (KMG-IV): sequencing the most valuable type-strain genomes for metagenomic binning, comparative biology and taxonomic classification.</title>
        <authorList>
            <person name="Goeker M."/>
        </authorList>
    </citation>
    <scope>NUCLEOTIDE SEQUENCE [LARGE SCALE GENOMIC DNA]</scope>
    <source>
        <strain evidence="2 3">YC6886</strain>
    </source>
</reference>
<dbReference type="AlphaFoldDB" id="A0A840VFM3"/>
<evidence type="ECO:0000313" key="2">
    <source>
        <dbReference type="EMBL" id="MBB5353418.1"/>
    </source>
</evidence>